<dbReference type="Proteomes" id="UP000789595">
    <property type="component" value="Unassembled WGS sequence"/>
</dbReference>
<feature type="region of interest" description="Disordered" evidence="1">
    <location>
        <begin position="636"/>
        <end position="673"/>
    </location>
</feature>
<feature type="compositionally biased region" description="Pro residues" evidence="1">
    <location>
        <begin position="647"/>
        <end position="661"/>
    </location>
</feature>
<feature type="signal peptide" evidence="2">
    <location>
        <begin position="1"/>
        <end position="17"/>
    </location>
</feature>
<sequence>MMRHALGVLFACAGALALDETAGSDVSVSARLVLATDFDAATFNADWYARVPLRRALARLVSDEARGVCVQWWQDWEDCVADPVAVPDGAGHAVDVTVRARAAGAVSDAEAERRYLTFVRDRATAAAADGSLDATIRATAREVGDALGERGVEIWQRDAAAVDGAASRAALARAEVGVRRLLEPLNTPRAPVAASYSFSYSFSYDIIYDVSYSFSYSFETMAPTPAAVAAVSLNMGYTMAPLSASKSPAWVDFWASETYYGYMGDEEEMTTHAYTMVSVAFGADSVFGEVTTDSVGATIVIAEGPNPCVLGTSTSREEYDGCLEDNGISGRRLDERERATPARASRRLVVAGDDEIDEVCGPACNVDDGSVTDDASKLVVGMEIETDLEAEEISAGVGAATDSVVAAATADCSCSETDCNALACAFCDASGDAASEGCEEAFVVSDVEVAYTVAFSNDTNVTTTYEILGSATFSGISYDEANDASAKAVFRDAIGRLSANITENRVTLTHLEALARRRLSDGVVVDFKISVTAAEKAAVEDDLQAARDDPSLLDAALKAAAADSADPTMVDVFANIKTESFDPDIDIGAATPAPTTLGFFNLFYQACVTGGDTYPLGRRFSNLYCQAVAPEFAAHEEEHGPMGTPNAPRPSPRPTPAPVVQPPGAGVPTYMPSSSPTFVPTKVPISAPTYVPTPAPITPSYKPTTAR</sequence>
<keyword evidence="4" id="KW-1185">Reference proteome</keyword>
<feature type="chain" id="PRO_5035188326" description="Spondin domain-containing protein" evidence="2">
    <location>
        <begin position="18"/>
        <end position="707"/>
    </location>
</feature>
<protein>
    <recommendedName>
        <fullName evidence="5">Spondin domain-containing protein</fullName>
    </recommendedName>
</protein>
<name>A0A8J2SRF1_9STRA</name>
<keyword evidence="2" id="KW-0732">Signal</keyword>
<reference evidence="3" key="1">
    <citation type="submission" date="2021-11" db="EMBL/GenBank/DDBJ databases">
        <authorList>
            <consortium name="Genoscope - CEA"/>
            <person name="William W."/>
        </authorList>
    </citation>
    <scope>NUCLEOTIDE SEQUENCE</scope>
</reference>
<proteinExistence type="predicted"/>
<organism evidence="3 4">
    <name type="scientific">Pelagomonas calceolata</name>
    <dbReference type="NCBI Taxonomy" id="35677"/>
    <lineage>
        <taxon>Eukaryota</taxon>
        <taxon>Sar</taxon>
        <taxon>Stramenopiles</taxon>
        <taxon>Ochrophyta</taxon>
        <taxon>Pelagophyceae</taxon>
        <taxon>Pelagomonadales</taxon>
        <taxon>Pelagomonadaceae</taxon>
        <taxon>Pelagomonas</taxon>
    </lineage>
</organism>
<dbReference type="EMBL" id="CAKKNE010000003">
    <property type="protein sequence ID" value="CAH0372737.1"/>
    <property type="molecule type" value="Genomic_DNA"/>
</dbReference>
<evidence type="ECO:0000256" key="2">
    <source>
        <dbReference type="SAM" id="SignalP"/>
    </source>
</evidence>
<comment type="caution">
    <text evidence="3">The sequence shown here is derived from an EMBL/GenBank/DDBJ whole genome shotgun (WGS) entry which is preliminary data.</text>
</comment>
<dbReference type="AlphaFoldDB" id="A0A8J2SRF1"/>
<evidence type="ECO:0008006" key="5">
    <source>
        <dbReference type="Google" id="ProtNLM"/>
    </source>
</evidence>
<evidence type="ECO:0000313" key="4">
    <source>
        <dbReference type="Proteomes" id="UP000789595"/>
    </source>
</evidence>
<evidence type="ECO:0000256" key="1">
    <source>
        <dbReference type="SAM" id="MobiDB-lite"/>
    </source>
</evidence>
<dbReference type="OrthoDB" id="10691863at2759"/>
<gene>
    <name evidence="3" type="ORF">PECAL_3P27620</name>
</gene>
<accession>A0A8J2SRF1</accession>
<evidence type="ECO:0000313" key="3">
    <source>
        <dbReference type="EMBL" id="CAH0372737.1"/>
    </source>
</evidence>